<feature type="compositionally biased region" description="Low complexity" evidence="1">
    <location>
        <begin position="305"/>
        <end position="317"/>
    </location>
</feature>
<feature type="compositionally biased region" description="Basic and acidic residues" evidence="1">
    <location>
        <begin position="252"/>
        <end position="261"/>
    </location>
</feature>
<feature type="region of interest" description="Disordered" evidence="1">
    <location>
        <begin position="150"/>
        <end position="186"/>
    </location>
</feature>
<reference evidence="2 3" key="1">
    <citation type="submission" date="2018-11" db="EMBL/GenBank/DDBJ databases">
        <authorList>
            <consortium name="Pathogen Informatics"/>
        </authorList>
    </citation>
    <scope>NUCLEOTIDE SEQUENCE [LARGE SCALE GENOMIC DNA]</scope>
</reference>
<organism evidence="2">
    <name type="scientific">Heligmosomoides polygyrus</name>
    <name type="common">Parasitic roundworm</name>
    <dbReference type="NCBI Taxonomy" id="6339"/>
    <lineage>
        <taxon>Eukaryota</taxon>
        <taxon>Metazoa</taxon>
        <taxon>Ecdysozoa</taxon>
        <taxon>Nematoda</taxon>
        <taxon>Chromadorea</taxon>
        <taxon>Rhabditida</taxon>
        <taxon>Rhabditina</taxon>
        <taxon>Rhabditomorpha</taxon>
        <taxon>Strongyloidea</taxon>
        <taxon>Heligmosomidae</taxon>
        <taxon>Heligmosomoides</taxon>
    </lineage>
</organism>
<dbReference type="WBParaSite" id="HPBE_0001549101-mRNA-1">
    <property type="protein sequence ID" value="HPBE_0001549101-mRNA-1"/>
    <property type="gene ID" value="HPBE_0001549101"/>
</dbReference>
<evidence type="ECO:0000313" key="2">
    <source>
        <dbReference type="EMBL" id="VDP02941.1"/>
    </source>
</evidence>
<dbReference type="AlphaFoldDB" id="A0A3P7ZTE4"/>
<accession>A0A3P7ZTE4</accession>
<keyword evidence="3" id="KW-1185">Reference proteome</keyword>
<evidence type="ECO:0000313" key="3">
    <source>
        <dbReference type="Proteomes" id="UP000050761"/>
    </source>
</evidence>
<protein>
    <submittedName>
        <fullName evidence="4">Pecanex-like protein</fullName>
    </submittedName>
</protein>
<feature type="compositionally biased region" description="Polar residues" evidence="1">
    <location>
        <begin position="151"/>
        <end position="160"/>
    </location>
</feature>
<feature type="compositionally biased region" description="Basic and acidic residues" evidence="1">
    <location>
        <begin position="356"/>
        <end position="369"/>
    </location>
</feature>
<feature type="compositionally biased region" description="Basic and acidic residues" evidence="1">
    <location>
        <begin position="327"/>
        <end position="343"/>
    </location>
</feature>
<reference evidence="4" key="2">
    <citation type="submission" date="2019-09" db="UniProtKB">
        <authorList>
            <consortium name="WormBaseParasite"/>
        </authorList>
    </citation>
    <scope>IDENTIFICATION</scope>
</reference>
<evidence type="ECO:0000313" key="4">
    <source>
        <dbReference type="WBParaSite" id="HPBE_0001549101-mRNA-1"/>
    </source>
</evidence>
<gene>
    <name evidence="2" type="ORF">HPBE_LOCUS15490</name>
</gene>
<dbReference type="EMBL" id="UZAH01028882">
    <property type="protein sequence ID" value="VDP02941.1"/>
    <property type="molecule type" value="Genomic_DNA"/>
</dbReference>
<name>A0A3P7ZTE4_HELPZ</name>
<sequence>MSDTYRKTNVDNTNLEREGFRQHVLEPHPTKCVASEMNLALSPKMDVLVEIASPKEVAKLEELPPREVRQQEPEKVLRLQNPKRRRTIFLDELPPADVPFLEQSTPKKAAVFKKLLSKNAASVEEPFAVRHEPAVESTPRTSAVFRRLRTRTASTSENTTPENVAPPEEPQPENPTTFEGTPPKPIATLKKLALKVMSAVRKVVDHAQSGKSGDDKEVVDDCRLEPVIPEAKMSAICVETKVEVKQDEEEETNRNTSDEHLGSATARDLGPPSEVSRGEGAPDGGEIANESEILKRNVENENGNPAMARADPQRAAASGCGNPACATDKKEEGKEEVAEKAEDTDSSSSLEDGEIRDDPSGVPSDHESCDSWPENYIYPATSSVADTRILARAPGGSRGASFPSEQFYADLVDRMMNVRLSSAARPDQRPHSIPPAGNSQIDDSHRYEYSSWVERKVPKAKTVKPSDIYFRRAGAGYGLFVRSELCVLILSDVLYLYYLMLHWLTSSSVLSLPRRRHE</sequence>
<evidence type="ECO:0000256" key="1">
    <source>
        <dbReference type="SAM" id="MobiDB-lite"/>
    </source>
</evidence>
<proteinExistence type="predicted"/>
<feature type="region of interest" description="Disordered" evidence="1">
    <location>
        <begin position="422"/>
        <end position="442"/>
    </location>
</feature>
<feature type="region of interest" description="Disordered" evidence="1">
    <location>
        <begin position="242"/>
        <end position="374"/>
    </location>
</feature>
<dbReference type="Proteomes" id="UP000050761">
    <property type="component" value="Unassembled WGS sequence"/>
</dbReference>